<dbReference type="InterPro" id="IPR014825">
    <property type="entry name" value="DNA_alkylation"/>
</dbReference>
<dbReference type="Gene3D" id="1.25.10.90">
    <property type="match status" value="1"/>
</dbReference>
<dbReference type="EMBL" id="JBHUEE010000006">
    <property type="protein sequence ID" value="MFD1718698.1"/>
    <property type="molecule type" value="Genomic_DNA"/>
</dbReference>
<protein>
    <submittedName>
        <fullName evidence="1">DNA alkylation repair protein</fullName>
    </submittedName>
</protein>
<dbReference type="RefSeq" id="WP_388007497.1">
    <property type="nucleotide sequence ID" value="NZ_JBHUEE010000006.1"/>
</dbReference>
<comment type="caution">
    <text evidence="1">The sequence shown here is derived from an EMBL/GenBank/DDBJ whole genome shotgun (WGS) entry which is preliminary data.</text>
</comment>
<dbReference type="PANTHER" id="PTHR34070:SF1">
    <property type="entry name" value="DNA ALKYLATION REPAIR PROTEIN"/>
    <property type="match status" value="1"/>
</dbReference>
<reference evidence="2" key="1">
    <citation type="journal article" date="2019" name="Int. J. Syst. Evol. Microbiol.">
        <title>The Global Catalogue of Microorganisms (GCM) 10K type strain sequencing project: providing services to taxonomists for standard genome sequencing and annotation.</title>
        <authorList>
            <consortium name="The Broad Institute Genomics Platform"/>
            <consortium name="The Broad Institute Genome Sequencing Center for Infectious Disease"/>
            <person name="Wu L."/>
            <person name="Ma J."/>
        </authorList>
    </citation>
    <scope>NUCLEOTIDE SEQUENCE [LARGE SCALE GENOMIC DNA]</scope>
    <source>
        <strain evidence="2">JCM 17130</strain>
    </source>
</reference>
<name>A0ABW4L541_9MICO</name>
<dbReference type="Pfam" id="PF08713">
    <property type="entry name" value="DNA_alkylation"/>
    <property type="match status" value="1"/>
</dbReference>
<organism evidence="1 2">
    <name type="scientific">Georgenia deserti</name>
    <dbReference type="NCBI Taxonomy" id="2093781"/>
    <lineage>
        <taxon>Bacteria</taxon>
        <taxon>Bacillati</taxon>
        <taxon>Actinomycetota</taxon>
        <taxon>Actinomycetes</taxon>
        <taxon>Micrococcales</taxon>
        <taxon>Bogoriellaceae</taxon>
        <taxon>Georgenia</taxon>
    </lineage>
</organism>
<accession>A0ABW4L541</accession>
<dbReference type="InterPro" id="IPR016024">
    <property type="entry name" value="ARM-type_fold"/>
</dbReference>
<sequence>MTADHVLVDEVRAVLRAAGDAERAHAQQRYMKSAMPFHGVTSAHLTRLLRPLYADRRTADRAAWEDTVRVLWDGATHREERYAAIALTGHRHYRQWQDPAALELYRYLVLTGAWWDYVDDVATHRVAPILAAYPETVTPRIRTWAREEDMWIRRTAILSQLLRKADTDRDLLEDVVRANLADSRYGHEFFIRKAVGWALRDFAKTDPGWVGALLDELGDRLSPLSRREASKHLT</sequence>
<dbReference type="SUPFAM" id="SSF48371">
    <property type="entry name" value="ARM repeat"/>
    <property type="match status" value="1"/>
</dbReference>
<evidence type="ECO:0000313" key="2">
    <source>
        <dbReference type="Proteomes" id="UP001597277"/>
    </source>
</evidence>
<gene>
    <name evidence="1" type="ORF">ACFSE6_12690</name>
</gene>
<dbReference type="Proteomes" id="UP001597277">
    <property type="component" value="Unassembled WGS sequence"/>
</dbReference>
<keyword evidence="2" id="KW-1185">Reference proteome</keyword>
<proteinExistence type="predicted"/>
<dbReference type="CDD" id="cd07064">
    <property type="entry name" value="AlkD_like_1"/>
    <property type="match status" value="1"/>
</dbReference>
<dbReference type="PANTHER" id="PTHR34070">
    <property type="entry name" value="ARMADILLO-TYPE FOLD"/>
    <property type="match status" value="1"/>
</dbReference>
<evidence type="ECO:0000313" key="1">
    <source>
        <dbReference type="EMBL" id="MFD1718698.1"/>
    </source>
</evidence>